<dbReference type="CDD" id="cd18755">
    <property type="entry name" value="PIN_MtVapC3_VapC21-like"/>
    <property type="match status" value="1"/>
</dbReference>
<organism evidence="10 11">
    <name type="scientific">Actinoplanes lobatus</name>
    <dbReference type="NCBI Taxonomy" id="113568"/>
    <lineage>
        <taxon>Bacteria</taxon>
        <taxon>Bacillati</taxon>
        <taxon>Actinomycetota</taxon>
        <taxon>Actinomycetes</taxon>
        <taxon>Micromonosporales</taxon>
        <taxon>Micromonosporaceae</taxon>
        <taxon>Actinoplanes</taxon>
    </lineage>
</organism>
<protein>
    <recommendedName>
        <fullName evidence="8">Ribonuclease VapC</fullName>
        <shortName evidence="8">RNase VapC</shortName>
        <ecNumber evidence="8">3.1.-.-</ecNumber>
    </recommendedName>
    <alternativeName>
        <fullName evidence="8">Toxin VapC</fullName>
    </alternativeName>
</protein>
<dbReference type="InterPro" id="IPR022907">
    <property type="entry name" value="VapC_family"/>
</dbReference>
<evidence type="ECO:0000259" key="9">
    <source>
        <dbReference type="Pfam" id="PF01850"/>
    </source>
</evidence>
<dbReference type="RefSeq" id="WP_188121445.1">
    <property type="nucleotide sequence ID" value="NZ_BOMP01000098.1"/>
</dbReference>
<reference evidence="10 11" key="1">
    <citation type="submission" date="2021-01" db="EMBL/GenBank/DDBJ databases">
        <title>Whole genome shotgun sequence of Actinoplanes lobatus NBRC 12513.</title>
        <authorList>
            <person name="Komaki H."/>
            <person name="Tamura T."/>
        </authorList>
    </citation>
    <scope>NUCLEOTIDE SEQUENCE [LARGE SCALE GENOMIC DNA]</scope>
    <source>
        <strain evidence="10 11">NBRC 12513</strain>
    </source>
</reference>
<keyword evidence="11" id="KW-1185">Reference proteome</keyword>
<dbReference type="InterPro" id="IPR029060">
    <property type="entry name" value="PIN-like_dom_sf"/>
</dbReference>
<comment type="function">
    <text evidence="8">Toxic component of a toxin-antitoxin (TA) system. An RNase.</text>
</comment>
<name>A0ABQ4AP95_9ACTN</name>
<evidence type="ECO:0000313" key="10">
    <source>
        <dbReference type="EMBL" id="GIE42837.1"/>
    </source>
</evidence>
<accession>A0ABQ4AP95</accession>
<dbReference type="EC" id="3.1.-.-" evidence="8"/>
<feature type="binding site" evidence="8">
    <location>
        <position position="98"/>
    </location>
    <ligand>
        <name>Mg(2+)</name>
        <dbReference type="ChEBI" id="CHEBI:18420"/>
    </ligand>
</feature>
<feature type="domain" description="PIN" evidence="9">
    <location>
        <begin position="5"/>
        <end position="124"/>
    </location>
</feature>
<sequence>MTAKYLVDTSAYVRLARESALRDAWRPWFAAGTLAVCPLTELEIFFAARSVDHRKEIESTIRDRYNWVFMPDVIFDRAAEVQELLTRCGAHRSAGPVDLLLAATAEAHGMTILHYDRDFVKVAEVTGQPVRWIAEPGSVN</sequence>
<dbReference type="PANTHER" id="PTHR33653:SF1">
    <property type="entry name" value="RIBONUCLEASE VAPC2"/>
    <property type="match status" value="1"/>
</dbReference>
<comment type="caution">
    <text evidence="10">The sequence shown here is derived from an EMBL/GenBank/DDBJ whole genome shotgun (WGS) entry which is preliminary data.</text>
</comment>
<comment type="similarity">
    <text evidence="7 8">Belongs to the PINc/VapC protein family.</text>
</comment>
<dbReference type="PANTHER" id="PTHR33653">
    <property type="entry name" value="RIBONUCLEASE VAPC2"/>
    <property type="match status" value="1"/>
</dbReference>
<keyword evidence="5 8" id="KW-0378">Hydrolase</keyword>
<dbReference type="InterPro" id="IPR050556">
    <property type="entry name" value="Type_II_TA_system_RNase"/>
</dbReference>
<evidence type="ECO:0000256" key="5">
    <source>
        <dbReference type="ARBA" id="ARBA00022801"/>
    </source>
</evidence>
<dbReference type="SUPFAM" id="SSF88723">
    <property type="entry name" value="PIN domain-like"/>
    <property type="match status" value="1"/>
</dbReference>
<comment type="cofactor">
    <cofactor evidence="1 8">
        <name>Mg(2+)</name>
        <dbReference type="ChEBI" id="CHEBI:18420"/>
    </cofactor>
</comment>
<dbReference type="HAMAP" id="MF_00265">
    <property type="entry name" value="VapC_Nob1"/>
    <property type="match status" value="1"/>
</dbReference>
<evidence type="ECO:0000256" key="4">
    <source>
        <dbReference type="ARBA" id="ARBA00022723"/>
    </source>
</evidence>
<evidence type="ECO:0000256" key="6">
    <source>
        <dbReference type="ARBA" id="ARBA00022842"/>
    </source>
</evidence>
<evidence type="ECO:0000256" key="1">
    <source>
        <dbReference type="ARBA" id="ARBA00001946"/>
    </source>
</evidence>
<dbReference type="Pfam" id="PF01850">
    <property type="entry name" value="PIN"/>
    <property type="match status" value="1"/>
</dbReference>
<gene>
    <name evidence="10" type="primary">vapC51</name>
    <name evidence="8" type="synonym">vapC</name>
    <name evidence="10" type="ORF">Alo02nite_57350</name>
</gene>
<keyword evidence="8" id="KW-0800">Toxin</keyword>
<dbReference type="Gene3D" id="3.40.50.1010">
    <property type="entry name" value="5'-nuclease"/>
    <property type="match status" value="1"/>
</dbReference>
<evidence type="ECO:0000256" key="2">
    <source>
        <dbReference type="ARBA" id="ARBA00022649"/>
    </source>
</evidence>
<keyword evidence="2 8" id="KW-1277">Toxin-antitoxin system</keyword>
<evidence type="ECO:0000256" key="7">
    <source>
        <dbReference type="ARBA" id="ARBA00038093"/>
    </source>
</evidence>
<evidence type="ECO:0000256" key="8">
    <source>
        <dbReference type="HAMAP-Rule" id="MF_00265"/>
    </source>
</evidence>
<keyword evidence="4 8" id="KW-0479">Metal-binding</keyword>
<proteinExistence type="inferred from homology"/>
<keyword evidence="3 8" id="KW-0540">Nuclease</keyword>
<dbReference type="InterPro" id="IPR002716">
    <property type="entry name" value="PIN_dom"/>
</dbReference>
<feature type="binding site" evidence="8">
    <location>
        <position position="8"/>
    </location>
    <ligand>
        <name>Mg(2+)</name>
        <dbReference type="ChEBI" id="CHEBI:18420"/>
    </ligand>
</feature>
<dbReference type="Proteomes" id="UP000631312">
    <property type="component" value="Unassembled WGS sequence"/>
</dbReference>
<evidence type="ECO:0000256" key="3">
    <source>
        <dbReference type="ARBA" id="ARBA00022722"/>
    </source>
</evidence>
<evidence type="ECO:0000313" key="11">
    <source>
        <dbReference type="Proteomes" id="UP000631312"/>
    </source>
</evidence>
<dbReference type="EMBL" id="BOMP01000098">
    <property type="protein sequence ID" value="GIE42837.1"/>
    <property type="molecule type" value="Genomic_DNA"/>
</dbReference>
<keyword evidence="6 8" id="KW-0460">Magnesium</keyword>